<accession>A0ABN7AQN8</accession>
<sequence>MTIVSRLQLNLSILAIILSADHSTICSASKSIGGRTMEITNVPFIVSLQEQPSGHFCGGTLLTSSSVLTSCHCVGMLTAGTNPSSVPLRKMRSLTVQAGSQVLANQSKSVQRVKVERIIFHPNCSFMHFRVYDFAILALTSELELNEQVQPVQLFSLDRNEYDRETKRISNDTNAECFVAGWEKNSTKSTDFTVVRMRIIGDGDCRQKLGREESKFLNFSFWNNAQMCTVPNEERKNASDCTGDSGGPFFCGKYIFGVISYGYDCRFWDAPNAYAKVADFVDWYKMCEIQKVFKPRSSIRDYSSVDAVSGTSVILILPVIATILYSRVMVHA</sequence>
<dbReference type="Proteomes" id="UP001307889">
    <property type="component" value="Chromosome 3"/>
</dbReference>
<evidence type="ECO:0000313" key="5">
    <source>
        <dbReference type="EMBL" id="BES92707.1"/>
    </source>
</evidence>
<evidence type="ECO:0000259" key="4">
    <source>
        <dbReference type="PROSITE" id="PS50240"/>
    </source>
</evidence>
<dbReference type="InterPro" id="IPR051487">
    <property type="entry name" value="Ser/Thr_Proteases_Immune/Dev"/>
</dbReference>
<dbReference type="PROSITE" id="PS50240">
    <property type="entry name" value="TRYPSIN_DOM"/>
    <property type="match status" value="1"/>
</dbReference>
<protein>
    <submittedName>
        <fullName evidence="5">Tryp_SPc</fullName>
    </submittedName>
</protein>
<feature type="chain" id="PRO_5047043800" evidence="3">
    <location>
        <begin position="29"/>
        <end position="332"/>
    </location>
</feature>
<keyword evidence="3" id="KW-0732">Signal</keyword>
<dbReference type="PRINTS" id="PR00722">
    <property type="entry name" value="CHYMOTRYPSIN"/>
</dbReference>
<feature type="domain" description="Peptidase S1" evidence="4">
    <location>
        <begin position="31"/>
        <end position="285"/>
    </location>
</feature>
<reference evidence="5 6" key="1">
    <citation type="submission" date="2023-09" db="EMBL/GenBank/DDBJ databases">
        <title>Nesidiocoris tenuis whole genome shotgun sequence.</title>
        <authorList>
            <person name="Shibata T."/>
            <person name="Shimoda M."/>
            <person name="Kobayashi T."/>
            <person name="Uehara T."/>
        </authorList>
    </citation>
    <scope>NUCLEOTIDE SEQUENCE [LARGE SCALE GENOMIC DNA]</scope>
    <source>
        <strain evidence="5 6">Japan</strain>
    </source>
</reference>
<keyword evidence="6" id="KW-1185">Reference proteome</keyword>
<dbReference type="InterPro" id="IPR043504">
    <property type="entry name" value="Peptidase_S1_PA_chymotrypsin"/>
</dbReference>
<dbReference type="SMART" id="SM00020">
    <property type="entry name" value="Tryp_SPc"/>
    <property type="match status" value="1"/>
</dbReference>
<name>A0ABN7AQN8_9HEMI</name>
<gene>
    <name evidence="5" type="ORF">NTJ_05516</name>
</gene>
<dbReference type="PANTHER" id="PTHR24256">
    <property type="entry name" value="TRYPTASE-RELATED"/>
    <property type="match status" value="1"/>
</dbReference>
<feature type="signal peptide" evidence="3">
    <location>
        <begin position="1"/>
        <end position="28"/>
    </location>
</feature>
<keyword evidence="1" id="KW-1015">Disulfide bond</keyword>
<dbReference type="InterPro" id="IPR001314">
    <property type="entry name" value="Peptidase_S1A"/>
</dbReference>
<evidence type="ECO:0000313" key="6">
    <source>
        <dbReference type="Proteomes" id="UP001307889"/>
    </source>
</evidence>
<proteinExistence type="inferred from homology"/>
<evidence type="ECO:0000256" key="1">
    <source>
        <dbReference type="ARBA" id="ARBA00023157"/>
    </source>
</evidence>
<dbReference type="Pfam" id="PF00089">
    <property type="entry name" value="Trypsin"/>
    <property type="match status" value="1"/>
</dbReference>
<dbReference type="SUPFAM" id="SSF50494">
    <property type="entry name" value="Trypsin-like serine proteases"/>
    <property type="match status" value="1"/>
</dbReference>
<dbReference type="InterPro" id="IPR001254">
    <property type="entry name" value="Trypsin_dom"/>
</dbReference>
<dbReference type="InterPro" id="IPR009003">
    <property type="entry name" value="Peptidase_S1_PA"/>
</dbReference>
<dbReference type="EMBL" id="AP028911">
    <property type="protein sequence ID" value="BES92707.1"/>
    <property type="molecule type" value="Genomic_DNA"/>
</dbReference>
<comment type="similarity">
    <text evidence="2">Belongs to the peptidase S1 family. CLIP subfamily.</text>
</comment>
<dbReference type="CDD" id="cd00190">
    <property type="entry name" value="Tryp_SPc"/>
    <property type="match status" value="1"/>
</dbReference>
<organism evidence="5 6">
    <name type="scientific">Nesidiocoris tenuis</name>
    <dbReference type="NCBI Taxonomy" id="355587"/>
    <lineage>
        <taxon>Eukaryota</taxon>
        <taxon>Metazoa</taxon>
        <taxon>Ecdysozoa</taxon>
        <taxon>Arthropoda</taxon>
        <taxon>Hexapoda</taxon>
        <taxon>Insecta</taxon>
        <taxon>Pterygota</taxon>
        <taxon>Neoptera</taxon>
        <taxon>Paraneoptera</taxon>
        <taxon>Hemiptera</taxon>
        <taxon>Heteroptera</taxon>
        <taxon>Panheteroptera</taxon>
        <taxon>Cimicomorpha</taxon>
        <taxon>Miridae</taxon>
        <taxon>Dicyphina</taxon>
        <taxon>Nesidiocoris</taxon>
    </lineage>
</organism>
<evidence type="ECO:0000256" key="2">
    <source>
        <dbReference type="ARBA" id="ARBA00024195"/>
    </source>
</evidence>
<dbReference type="Gene3D" id="2.40.10.10">
    <property type="entry name" value="Trypsin-like serine proteases"/>
    <property type="match status" value="1"/>
</dbReference>
<evidence type="ECO:0000256" key="3">
    <source>
        <dbReference type="SAM" id="SignalP"/>
    </source>
</evidence>